<sequence>MEIFKKEKKVEGIQHVDLISVLRRLRWMRFHCPATSKSTDRQTDRQRGREAGLNNYNNATDPDCKSGNWNNCQHANQFHAFPHSALLAFQTSNRQAVCEMKHCVVVSGVFVNKGGESRDNDYDGKEESERDLYQALTIFRFSRQCRLACSLWESKSFPDSSSNSTRKKTKLLPHSKYIFSVLFYFHPQQPYYISLGKEKKKKVEEEEKEGEGEGQRDKYNQQAYFEKILKLFSEKTDSEQFLQFHALLRPKTNIAL</sequence>
<feature type="compositionally biased region" description="Basic and acidic residues" evidence="1">
    <location>
        <begin position="38"/>
        <end position="50"/>
    </location>
</feature>
<protein>
    <submittedName>
        <fullName evidence="2">Uncharacterized protein</fullName>
    </submittedName>
</protein>
<reference evidence="2 3" key="1">
    <citation type="submission" date="2015-01" db="EMBL/GenBank/DDBJ databases">
        <title>Evolution of Trichinella species and genotypes.</title>
        <authorList>
            <person name="Korhonen P.K."/>
            <person name="Edoardo P."/>
            <person name="Giuseppe L.R."/>
            <person name="Gasser R.B."/>
        </authorList>
    </citation>
    <scope>NUCLEOTIDE SEQUENCE [LARGE SCALE GENOMIC DNA]</scope>
    <source>
        <strain evidence="2">ISS2496</strain>
    </source>
</reference>
<evidence type="ECO:0000313" key="3">
    <source>
        <dbReference type="Proteomes" id="UP000054783"/>
    </source>
</evidence>
<gene>
    <name evidence="2" type="ORF">T12_7503</name>
</gene>
<dbReference type="OrthoDB" id="10517930at2759"/>
<keyword evidence="3" id="KW-1185">Reference proteome</keyword>
<comment type="caution">
    <text evidence="2">The sequence shown here is derived from an EMBL/GenBank/DDBJ whole genome shotgun (WGS) entry which is preliminary data.</text>
</comment>
<dbReference type="AlphaFoldDB" id="A0A0V1A9V1"/>
<dbReference type="EMBL" id="JYDQ01000015">
    <property type="protein sequence ID" value="KRY21615.1"/>
    <property type="molecule type" value="Genomic_DNA"/>
</dbReference>
<evidence type="ECO:0000313" key="2">
    <source>
        <dbReference type="EMBL" id="KRY21615.1"/>
    </source>
</evidence>
<dbReference type="Proteomes" id="UP000054783">
    <property type="component" value="Unassembled WGS sequence"/>
</dbReference>
<proteinExistence type="predicted"/>
<accession>A0A0V1A9V1</accession>
<organism evidence="2 3">
    <name type="scientific">Trichinella patagoniensis</name>
    <dbReference type="NCBI Taxonomy" id="990121"/>
    <lineage>
        <taxon>Eukaryota</taxon>
        <taxon>Metazoa</taxon>
        <taxon>Ecdysozoa</taxon>
        <taxon>Nematoda</taxon>
        <taxon>Enoplea</taxon>
        <taxon>Dorylaimia</taxon>
        <taxon>Trichinellida</taxon>
        <taxon>Trichinellidae</taxon>
        <taxon>Trichinella</taxon>
    </lineage>
</organism>
<name>A0A0V1A9V1_9BILA</name>
<feature type="region of interest" description="Disordered" evidence="1">
    <location>
        <begin position="36"/>
        <end position="57"/>
    </location>
</feature>
<evidence type="ECO:0000256" key="1">
    <source>
        <dbReference type="SAM" id="MobiDB-lite"/>
    </source>
</evidence>